<dbReference type="AlphaFoldDB" id="A0A0F7TMJ0"/>
<dbReference type="GO" id="GO:0042602">
    <property type="term" value="F:riboflavin reductase (NADPH) activity"/>
    <property type="evidence" value="ECO:0007669"/>
    <property type="project" value="TreeGrafter"/>
</dbReference>
<dbReference type="PANTHER" id="PTHR43355">
    <property type="entry name" value="FLAVIN REDUCTASE (NADPH)"/>
    <property type="match status" value="1"/>
</dbReference>
<dbReference type="PANTHER" id="PTHR43355:SF2">
    <property type="entry name" value="FLAVIN REDUCTASE (NADPH)"/>
    <property type="match status" value="1"/>
</dbReference>
<keyword evidence="4" id="KW-1185">Reference proteome</keyword>
<dbReference type="STRING" id="104259.A0A0F7TMJ0"/>
<sequence length="243" mass="26464">MTSNTKTVAFFGASGGVGLSALKHSLAAGLQCTALCRTPSKLEAIFPADSTPNLKIIKGDAHDITAVTECIRTSGGNLVDMIITTIGSRPVWYKMTLEDPECCRKGASVLVEAIAQLRSQGATGRPYIVPFSTTGMSRFGRDYPLPLLPIYVWLLKAAHEDKQIMEDRFIASGETFTILRGSLLTDGETKKTVRVGIEDPKTGRESAAIGYFISREDSGRWIAENLILKKTQAYENKLLMLTT</sequence>
<dbReference type="InterPro" id="IPR016040">
    <property type="entry name" value="NAD(P)-bd_dom"/>
</dbReference>
<feature type="domain" description="NAD(P)-binding" evidence="2">
    <location>
        <begin position="12"/>
        <end position="224"/>
    </location>
</feature>
<dbReference type="SUPFAM" id="SSF51735">
    <property type="entry name" value="NAD(P)-binding Rossmann-fold domains"/>
    <property type="match status" value="1"/>
</dbReference>
<accession>A0A0F7TMJ0</accession>
<name>A0A0F7TMJ0_PENBI</name>
<dbReference type="EMBL" id="CDHK01000005">
    <property type="protein sequence ID" value="CEJ57086.1"/>
    <property type="molecule type" value="Genomic_DNA"/>
</dbReference>
<evidence type="ECO:0000313" key="3">
    <source>
        <dbReference type="EMBL" id="CEJ57086.1"/>
    </source>
</evidence>
<comment type="similarity">
    <text evidence="1">Belongs to the avfA family.</text>
</comment>
<dbReference type="Pfam" id="PF13460">
    <property type="entry name" value="NAD_binding_10"/>
    <property type="match status" value="1"/>
</dbReference>
<proteinExistence type="inferred from homology"/>
<dbReference type="InterPro" id="IPR036291">
    <property type="entry name" value="NAD(P)-bd_dom_sf"/>
</dbReference>
<evidence type="ECO:0000256" key="1">
    <source>
        <dbReference type="ARBA" id="ARBA00038376"/>
    </source>
</evidence>
<protein>
    <recommendedName>
        <fullName evidence="2">NAD(P)-binding domain-containing protein</fullName>
    </recommendedName>
</protein>
<dbReference type="GO" id="GO:0004074">
    <property type="term" value="F:biliverdin reductase [NAD(P)H] activity"/>
    <property type="evidence" value="ECO:0007669"/>
    <property type="project" value="TreeGrafter"/>
</dbReference>
<gene>
    <name evidence="3" type="ORF">PMG11_05793</name>
</gene>
<dbReference type="OrthoDB" id="63935at2759"/>
<organism evidence="3 4">
    <name type="scientific">Penicillium brasilianum</name>
    <dbReference type="NCBI Taxonomy" id="104259"/>
    <lineage>
        <taxon>Eukaryota</taxon>
        <taxon>Fungi</taxon>
        <taxon>Dikarya</taxon>
        <taxon>Ascomycota</taxon>
        <taxon>Pezizomycotina</taxon>
        <taxon>Eurotiomycetes</taxon>
        <taxon>Eurotiomycetidae</taxon>
        <taxon>Eurotiales</taxon>
        <taxon>Aspergillaceae</taxon>
        <taxon>Penicillium</taxon>
    </lineage>
</organism>
<evidence type="ECO:0000259" key="2">
    <source>
        <dbReference type="Pfam" id="PF13460"/>
    </source>
</evidence>
<dbReference type="Gene3D" id="3.40.50.720">
    <property type="entry name" value="NAD(P)-binding Rossmann-like Domain"/>
    <property type="match status" value="1"/>
</dbReference>
<reference evidence="4" key="1">
    <citation type="journal article" date="2015" name="Genome Announc.">
        <title>Draft genome sequence of the fungus Penicillium brasilianum MG11.</title>
        <authorList>
            <person name="Horn F."/>
            <person name="Linde J."/>
            <person name="Mattern D.J."/>
            <person name="Walther G."/>
            <person name="Guthke R."/>
            <person name="Brakhage A.A."/>
            <person name="Valiante V."/>
        </authorList>
    </citation>
    <scope>NUCLEOTIDE SEQUENCE [LARGE SCALE GENOMIC DNA]</scope>
    <source>
        <strain evidence="4">MG11</strain>
    </source>
</reference>
<dbReference type="InterPro" id="IPR051606">
    <property type="entry name" value="Polyketide_Oxido-like"/>
</dbReference>
<dbReference type="Proteomes" id="UP000042958">
    <property type="component" value="Unassembled WGS sequence"/>
</dbReference>
<evidence type="ECO:0000313" key="4">
    <source>
        <dbReference type="Proteomes" id="UP000042958"/>
    </source>
</evidence>